<dbReference type="AlphaFoldDB" id="A0A1T5FZJ4"/>
<feature type="transmembrane region" description="Helical" evidence="5">
    <location>
        <begin position="12"/>
        <end position="30"/>
    </location>
</feature>
<dbReference type="GO" id="GO:0016020">
    <property type="term" value="C:membrane"/>
    <property type="evidence" value="ECO:0007669"/>
    <property type="project" value="UniProtKB-SubCell"/>
</dbReference>
<organism evidence="7 8">
    <name type="scientific">Sphingobacterium nematocida</name>
    <dbReference type="NCBI Taxonomy" id="1513896"/>
    <lineage>
        <taxon>Bacteria</taxon>
        <taxon>Pseudomonadati</taxon>
        <taxon>Bacteroidota</taxon>
        <taxon>Sphingobacteriia</taxon>
        <taxon>Sphingobacteriales</taxon>
        <taxon>Sphingobacteriaceae</taxon>
        <taxon>Sphingobacterium</taxon>
    </lineage>
</organism>
<dbReference type="Proteomes" id="UP000190150">
    <property type="component" value="Unassembled WGS sequence"/>
</dbReference>
<reference evidence="8" key="1">
    <citation type="submission" date="2017-02" db="EMBL/GenBank/DDBJ databases">
        <authorList>
            <person name="Varghese N."/>
            <person name="Submissions S."/>
        </authorList>
    </citation>
    <scope>NUCLEOTIDE SEQUENCE [LARGE SCALE GENOMIC DNA]</scope>
    <source>
        <strain evidence="8">DSM 24091</strain>
    </source>
</reference>
<dbReference type="OrthoDB" id="680026at2"/>
<dbReference type="GO" id="GO:0030416">
    <property type="term" value="P:methylamine metabolic process"/>
    <property type="evidence" value="ECO:0007669"/>
    <property type="project" value="InterPro"/>
</dbReference>
<feature type="domain" description="Methylamine utilisation protein MauE" evidence="6">
    <location>
        <begin position="12"/>
        <end position="137"/>
    </location>
</feature>
<evidence type="ECO:0000313" key="8">
    <source>
        <dbReference type="Proteomes" id="UP000190150"/>
    </source>
</evidence>
<keyword evidence="2 5" id="KW-0812">Transmembrane</keyword>
<keyword evidence="8" id="KW-1185">Reference proteome</keyword>
<gene>
    <name evidence="7" type="ORF">SAMN05660841_03626</name>
</gene>
<name>A0A1T5FZJ4_9SPHI</name>
<dbReference type="InterPro" id="IPR009908">
    <property type="entry name" value="Methylamine_util_MauE"/>
</dbReference>
<keyword evidence="3 5" id="KW-1133">Transmembrane helix</keyword>
<feature type="transmembrane region" description="Helical" evidence="5">
    <location>
        <begin position="80"/>
        <end position="102"/>
    </location>
</feature>
<evidence type="ECO:0000256" key="4">
    <source>
        <dbReference type="ARBA" id="ARBA00023136"/>
    </source>
</evidence>
<protein>
    <recommendedName>
        <fullName evidence="6">Methylamine utilisation protein MauE domain-containing protein</fullName>
    </recommendedName>
</protein>
<dbReference type="RefSeq" id="WP_079645263.1">
    <property type="nucleotide sequence ID" value="NZ_FUZF01000020.1"/>
</dbReference>
<evidence type="ECO:0000259" key="6">
    <source>
        <dbReference type="Pfam" id="PF07291"/>
    </source>
</evidence>
<proteinExistence type="predicted"/>
<evidence type="ECO:0000256" key="3">
    <source>
        <dbReference type="ARBA" id="ARBA00022989"/>
    </source>
</evidence>
<comment type="subcellular location">
    <subcellularLocation>
        <location evidence="1">Membrane</location>
        <topology evidence="1">Multi-pass membrane protein</topology>
    </subcellularLocation>
</comment>
<sequence>MNTGQIHMTKTQLSTGIAYLFLFVFVYTAFEKSVDFPTFVQSMARHPYFKDYAKPIAAVVIGSEILVATLLLFGRTRLIGLYASLLLMIAFTIALYYITYVLHSSYCNCGGFINTLSASQHLWFNGLLIALAIAGIYLHRFRYQLSIKSNNSKL</sequence>
<evidence type="ECO:0000256" key="1">
    <source>
        <dbReference type="ARBA" id="ARBA00004141"/>
    </source>
</evidence>
<evidence type="ECO:0000256" key="5">
    <source>
        <dbReference type="SAM" id="Phobius"/>
    </source>
</evidence>
<dbReference type="Pfam" id="PF07291">
    <property type="entry name" value="MauE"/>
    <property type="match status" value="1"/>
</dbReference>
<feature type="transmembrane region" description="Helical" evidence="5">
    <location>
        <begin position="122"/>
        <end position="139"/>
    </location>
</feature>
<dbReference type="EMBL" id="FUZF01000020">
    <property type="protein sequence ID" value="SKC01532.1"/>
    <property type="molecule type" value="Genomic_DNA"/>
</dbReference>
<accession>A0A1T5FZJ4</accession>
<evidence type="ECO:0000256" key="2">
    <source>
        <dbReference type="ARBA" id="ARBA00022692"/>
    </source>
</evidence>
<feature type="transmembrane region" description="Helical" evidence="5">
    <location>
        <begin position="52"/>
        <end position="73"/>
    </location>
</feature>
<evidence type="ECO:0000313" key="7">
    <source>
        <dbReference type="EMBL" id="SKC01532.1"/>
    </source>
</evidence>
<keyword evidence="4 5" id="KW-0472">Membrane</keyword>
<dbReference type="STRING" id="1513896.SAMN05660841_03626"/>